<accession>A0A939M1I6</accession>
<sequence length="795" mass="84842">MTEPANDENNENAHKEPLWSDLVDLLPGFAKLTRLRDGHADSLFNRVRGIAYREAFLAQKDGRAIVHTKGDLPDAGFLEIKTHAGYILMSTPLKRAFLYPFDKGDAFLKVMMEPLLSAAGWVDALQRQNMEIRETLAPDQEPPYFTLATELEKDIRAAQEQAEATAGDFDLKPYFTDELHDYYSRRVDLHTDRGYEHAVRDEEAKRKWEAESSQACILIRTALDMLKSRGVHKIIFAKARPEAYEEAVKQIAEIRNSHMPSVPFAGDDMGFPLVFRRTQSKPEETEPQVSNIEKAKAFMKERWEGYLKAAREFQDKNGTNVANSHTQNLKRARNVVRDLDALMNSGVTEIGYAPDDSEDDVVAKIAAVKPSAAPEARDEQTGPIVVTPPAEADNESVVAPEITEREPSVAPTPTPSPAPAGPAPTISTAPAPQNVGPQTQPTASAPPFSAGTPRPIPPRAQPQPHQPPSVRDEWKYAKTIFALAKDKAPALLLGAATGAAVRIGAQFAMAAFVATTPGIAVVIGSAMVAGAAAGASSRLAVTAAFGGAKKQEQGWQRKALIEGALMGALGGALGASAMHFAHDYLQSWLGHPPASSTPPAPPNVPPPVSDSPAAGGPPVPGPTPPSGPVLPSADVPAPRATPSPPDVTVPADQTGSRVPNAPGALDVPSTQLRGSLTPDQFALLPDNVRHLATSASPKAMCLFCKEASYVMLNAPQRDAASIAAGAKLLKYGVQIAQQADLHGPVSRMLNADLAYVKAWGIGTDKDLPQAIACARQAGHAVNNYGPRLLRSLGLS</sequence>
<evidence type="ECO:0000313" key="2">
    <source>
        <dbReference type="EMBL" id="MBO1861481.1"/>
    </source>
</evidence>
<gene>
    <name evidence="3" type="ORF">J4G43_009015</name>
    <name evidence="2" type="ORF">J4G43_11180</name>
</gene>
<dbReference type="Proteomes" id="UP000664702">
    <property type="component" value="Chromosome"/>
</dbReference>
<feature type="compositionally biased region" description="Pro residues" evidence="1">
    <location>
        <begin position="410"/>
        <end position="422"/>
    </location>
</feature>
<evidence type="ECO:0000256" key="1">
    <source>
        <dbReference type="SAM" id="MobiDB-lite"/>
    </source>
</evidence>
<name>A0A939M1I6_9BRAD</name>
<proteinExistence type="predicted"/>
<dbReference type="AlphaFoldDB" id="A0A939M1I6"/>
<feature type="region of interest" description="Disordered" evidence="1">
    <location>
        <begin position="592"/>
        <end position="672"/>
    </location>
</feature>
<dbReference type="EMBL" id="CP086136">
    <property type="protein sequence ID" value="UEM14374.1"/>
    <property type="molecule type" value="Genomic_DNA"/>
</dbReference>
<dbReference type="KEGG" id="bban:J4G43_009015"/>
<feature type="compositionally biased region" description="Pro residues" evidence="1">
    <location>
        <begin position="454"/>
        <end position="467"/>
    </location>
</feature>
<feature type="compositionally biased region" description="Pro residues" evidence="1">
    <location>
        <begin position="595"/>
        <end position="628"/>
    </location>
</feature>
<reference evidence="2" key="1">
    <citation type="submission" date="2021-03" db="EMBL/GenBank/DDBJ databases">
        <title>Whole Genome Sequence of Bradyrhizobium sp. Strain 144S4.</title>
        <authorList>
            <person name="Bromfield E.S.P."/>
            <person name="Cloutier S."/>
        </authorList>
    </citation>
    <scope>NUCLEOTIDE SEQUENCE [LARGE SCALE GENOMIC DNA]</scope>
    <source>
        <strain evidence="2">144S4</strain>
    </source>
</reference>
<dbReference type="EMBL" id="JAGEMI010000001">
    <property type="protein sequence ID" value="MBO1861481.1"/>
    <property type="molecule type" value="Genomic_DNA"/>
</dbReference>
<feature type="region of interest" description="Disordered" evidence="1">
    <location>
        <begin position="369"/>
        <end position="470"/>
    </location>
</feature>
<evidence type="ECO:0000313" key="4">
    <source>
        <dbReference type="Proteomes" id="UP000664702"/>
    </source>
</evidence>
<dbReference type="RefSeq" id="WP_028181864.1">
    <property type="nucleotide sequence ID" value="NZ_CP086136.1"/>
</dbReference>
<evidence type="ECO:0000313" key="3">
    <source>
        <dbReference type="EMBL" id="UEM14374.1"/>
    </source>
</evidence>
<dbReference type="PRINTS" id="PR01217">
    <property type="entry name" value="PRICHEXTENSN"/>
</dbReference>
<dbReference type="GeneID" id="93216726"/>
<organism evidence="2">
    <name type="scientific">Bradyrhizobium barranii subsp. barranii</name>
    <dbReference type="NCBI Taxonomy" id="2823807"/>
    <lineage>
        <taxon>Bacteria</taxon>
        <taxon>Pseudomonadati</taxon>
        <taxon>Pseudomonadota</taxon>
        <taxon>Alphaproteobacteria</taxon>
        <taxon>Hyphomicrobiales</taxon>
        <taxon>Nitrobacteraceae</taxon>
        <taxon>Bradyrhizobium</taxon>
        <taxon>Bradyrhizobium barranii</taxon>
    </lineage>
</organism>
<reference evidence="3 4" key="2">
    <citation type="journal article" date="2022" name="Int. J. Syst. Evol. Microbiol.">
        <title>Strains of Bradyrhizobium barranii sp. nov. associated with legumes native to Canada are symbionts of soybeans and belong to different subspecies (subsp. barranii subsp. nov. and subsp. apii subsp. nov.) and symbiovars (sv. glycinearum and sv. septentrionale).</title>
        <authorList>
            <person name="Bromfield E.S.P."/>
            <person name="Cloutier S."/>
            <person name="Wasai-Hara S."/>
            <person name="Minamisawa K."/>
        </authorList>
    </citation>
    <scope>NUCLEOTIDE SEQUENCE [LARGE SCALE GENOMIC DNA]</scope>
    <source>
        <strain evidence="3 4">144S4</strain>
    </source>
</reference>
<protein>
    <submittedName>
        <fullName evidence="2">Uncharacterized protein</fullName>
    </submittedName>
</protein>
<feature type="compositionally biased region" description="Low complexity" evidence="1">
    <location>
        <begin position="423"/>
        <end position="432"/>
    </location>
</feature>